<keyword evidence="7" id="KW-0969">Cilium</keyword>
<keyword evidence="7" id="KW-0282">Flagellum</keyword>
<feature type="domain" description="Flagellin C-terminal" evidence="6">
    <location>
        <begin position="435"/>
        <end position="520"/>
    </location>
</feature>
<evidence type="ECO:0000256" key="2">
    <source>
        <dbReference type="ARBA" id="ARBA00022525"/>
    </source>
</evidence>
<dbReference type="InterPro" id="IPR001029">
    <property type="entry name" value="Flagellin_N"/>
</dbReference>
<evidence type="ECO:0000256" key="3">
    <source>
        <dbReference type="ARBA" id="ARBA00023143"/>
    </source>
</evidence>
<dbReference type="PANTHER" id="PTHR42792">
    <property type="entry name" value="FLAGELLIN"/>
    <property type="match status" value="1"/>
</dbReference>
<dbReference type="Gene3D" id="6.10.280.190">
    <property type="match status" value="1"/>
</dbReference>
<dbReference type="PRINTS" id="PR00207">
    <property type="entry name" value="FLAGELLIN"/>
</dbReference>
<dbReference type="OrthoDB" id="9796789at2"/>
<dbReference type="InterPro" id="IPR001492">
    <property type="entry name" value="Flagellin"/>
</dbReference>
<accession>C5T211</accession>
<keyword evidence="7" id="KW-0966">Cell projection</keyword>
<keyword evidence="3 4" id="KW-0975">Bacterial flagellum</keyword>
<evidence type="ECO:0000313" key="7">
    <source>
        <dbReference type="EMBL" id="EER61501.1"/>
    </source>
</evidence>
<gene>
    <name evidence="7" type="ORF">AcdelDRAFT_0941</name>
</gene>
<reference evidence="7 8" key="1">
    <citation type="submission" date="2009-05" db="EMBL/GenBank/DDBJ databases">
        <title>The draft genome of Acidovorax delafieldii 2AN.</title>
        <authorList>
            <consortium name="US DOE Joint Genome Institute (JGI-PGF)"/>
            <person name="Lucas S."/>
            <person name="Copeland A."/>
            <person name="Lapidus A."/>
            <person name="Glavina del Rio T."/>
            <person name="Tice H."/>
            <person name="Bruce D."/>
            <person name="Goodwin L."/>
            <person name="Pitluck S."/>
            <person name="Larimer F."/>
            <person name="Land M.L."/>
            <person name="Hauser L."/>
            <person name="Shelobolina E.S."/>
            <person name="Picardal F."/>
            <person name="Roden E."/>
            <person name="Emerson D."/>
        </authorList>
    </citation>
    <scope>NUCLEOTIDE SEQUENCE [LARGE SCALE GENOMIC DNA]</scope>
    <source>
        <strain evidence="7 8">2AN</strain>
    </source>
</reference>
<dbReference type="Pfam" id="PF00669">
    <property type="entry name" value="Flagellin_N"/>
    <property type="match status" value="1"/>
</dbReference>
<dbReference type="Pfam" id="PF00700">
    <property type="entry name" value="Flagellin_C"/>
    <property type="match status" value="1"/>
</dbReference>
<dbReference type="EMBL" id="ACQT01000015">
    <property type="protein sequence ID" value="EER61501.1"/>
    <property type="molecule type" value="Genomic_DNA"/>
</dbReference>
<evidence type="ECO:0000259" key="6">
    <source>
        <dbReference type="Pfam" id="PF00700"/>
    </source>
</evidence>
<evidence type="ECO:0000256" key="1">
    <source>
        <dbReference type="ARBA" id="ARBA00005709"/>
    </source>
</evidence>
<dbReference type="Gene3D" id="6.10.10.10">
    <property type="entry name" value="Flagellar export chaperone, C-terminal domain"/>
    <property type="match status" value="1"/>
</dbReference>
<comment type="similarity">
    <text evidence="1 4">Belongs to the bacterial flagellin family.</text>
</comment>
<proteinExistence type="inferred from homology"/>
<comment type="function">
    <text evidence="4">Flagellin is the subunit protein which polymerizes to form the filaments of bacterial flagella.</text>
</comment>
<evidence type="ECO:0000313" key="8">
    <source>
        <dbReference type="Proteomes" id="UP000003856"/>
    </source>
</evidence>
<keyword evidence="8" id="KW-1185">Reference proteome</keyword>
<comment type="caution">
    <text evidence="7">The sequence shown here is derived from an EMBL/GenBank/DDBJ whole genome shotgun (WGS) entry which is preliminary data.</text>
</comment>
<keyword evidence="2 4" id="KW-0964">Secreted</keyword>
<feature type="domain" description="Flagellin N-terminal" evidence="5">
    <location>
        <begin position="5"/>
        <end position="143"/>
    </location>
</feature>
<dbReference type="Gene3D" id="2.30.220.10">
    <property type="entry name" value="f41 fragment of flagellin, C-terminal domain"/>
    <property type="match status" value="1"/>
</dbReference>
<dbReference type="GO" id="GO:0005198">
    <property type="term" value="F:structural molecule activity"/>
    <property type="evidence" value="ECO:0007669"/>
    <property type="project" value="UniProtKB-UniRule"/>
</dbReference>
<dbReference type="GO" id="GO:0005576">
    <property type="term" value="C:extracellular region"/>
    <property type="evidence" value="ECO:0007669"/>
    <property type="project" value="UniProtKB-SubCell"/>
</dbReference>
<name>C5T211_ACIDE</name>
<dbReference type="RefSeq" id="WP_005793901.1">
    <property type="nucleotide sequence ID" value="NZ_ACQT01000015.1"/>
</dbReference>
<organism evidence="7 8">
    <name type="scientific">Acidovorax delafieldii 2AN</name>
    <dbReference type="NCBI Taxonomy" id="573060"/>
    <lineage>
        <taxon>Bacteria</taxon>
        <taxon>Pseudomonadati</taxon>
        <taxon>Pseudomonadota</taxon>
        <taxon>Betaproteobacteria</taxon>
        <taxon>Burkholderiales</taxon>
        <taxon>Comamonadaceae</taxon>
        <taxon>Acidovorax</taxon>
    </lineage>
</organism>
<protein>
    <recommendedName>
        <fullName evidence="4">Flagellin</fullName>
    </recommendedName>
</protein>
<dbReference type="PATRIC" id="fig|573060.9.peg.4263"/>
<evidence type="ECO:0000259" key="5">
    <source>
        <dbReference type="Pfam" id="PF00669"/>
    </source>
</evidence>
<dbReference type="InterPro" id="IPR046358">
    <property type="entry name" value="Flagellin_C"/>
</dbReference>
<dbReference type="SUPFAM" id="SSF64518">
    <property type="entry name" value="Phase 1 flagellin"/>
    <property type="match status" value="1"/>
</dbReference>
<dbReference type="AlphaFoldDB" id="C5T211"/>
<dbReference type="Gene3D" id="1.20.1330.10">
    <property type="entry name" value="f41 fragment of flagellin, N-terminal domain"/>
    <property type="match status" value="1"/>
</dbReference>
<comment type="subcellular location">
    <subcellularLocation>
        <location evidence="4">Secreted</location>
    </subcellularLocation>
    <subcellularLocation>
        <location evidence="4">Bacterial flagellum</location>
    </subcellularLocation>
</comment>
<dbReference type="InterPro" id="IPR010810">
    <property type="entry name" value="Flagellin_hook_IN_motif"/>
</dbReference>
<dbReference type="InterPro" id="IPR042187">
    <property type="entry name" value="Flagellin_C_sub2"/>
</dbReference>
<sequence length="522" mass="51977">MASTINTNVASLTAQRNLGISQGSLNTSIQRLSSGLRINSAKDDAAGLAISERFTSQIKGLNQAVRNANDGISLAQTAEGALKSSGDILQRVRELAVQSANATNSASDRQALNAEVNQLTSELDRIAKTTEFNGRKLLDGSFTSAAFQVGANANQTITATSSNFSTSSYGNYRIGGTAATTTGGAGDLTLGSTAGALTAQGKVGSSGIAAAGTITVNGAYGSAVANYAAGASAKDAAAAVNAQTEKTGVSATARTEVGLSGLGAGNSYTLKLASDNATGQAVTISFTVGTKVNADGLSDAAKAFNDAAAKTGVTARINDKGDGLVLTNASGNDIKIVNDSVAANTIDVTNADAAKTALAGAGAGIAGKAGAGAFGTDDLVVTGQLTLDSSKSFSAVDSKGGATGGFLLAATSTASQMQTVQNMDVSTVDGANRTLAIVDAAISAISGQRAAYGALQSRFETTVNNLQGTSENMSASRSRIQDADFAAETANLSRAQILQQAGTAMVAQANQLPQGVLALLRG</sequence>
<dbReference type="Proteomes" id="UP000003856">
    <property type="component" value="Unassembled WGS sequence"/>
</dbReference>
<dbReference type="Pfam" id="PF07196">
    <property type="entry name" value="Flagellin_IN"/>
    <property type="match status" value="1"/>
</dbReference>
<evidence type="ECO:0000256" key="4">
    <source>
        <dbReference type="RuleBase" id="RU362073"/>
    </source>
</evidence>
<dbReference type="GO" id="GO:0009288">
    <property type="term" value="C:bacterial-type flagellum"/>
    <property type="evidence" value="ECO:0007669"/>
    <property type="project" value="UniProtKB-SubCell"/>
</dbReference>
<dbReference type="PANTHER" id="PTHR42792:SF2">
    <property type="entry name" value="FLAGELLIN"/>
    <property type="match status" value="1"/>
</dbReference>
<dbReference type="Gene3D" id="2.170.280.10">
    <property type="entry name" value="f41 fragment of flagellin, middle domain"/>
    <property type="match status" value="1"/>
</dbReference>